<gene>
    <name evidence="1" type="ORF">ETQ85_15210</name>
</gene>
<dbReference type="GO" id="GO:0016853">
    <property type="term" value="F:isomerase activity"/>
    <property type="evidence" value="ECO:0007669"/>
    <property type="project" value="UniProtKB-KW"/>
</dbReference>
<keyword evidence="1" id="KW-0413">Isomerase</keyword>
<dbReference type="RefSeq" id="WP_148579927.1">
    <property type="nucleotide sequence ID" value="NZ_SDKK01000014.1"/>
</dbReference>
<reference evidence="1 2" key="1">
    <citation type="submission" date="2019-01" db="EMBL/GenBank/DDBJ databases">
        <title>Zoogloea oleivorans genome sequencing and assembly.</title>
        <authorList>
            <person name="Tancsics A."/>
            <person name="Farkas M."/>
            <person name="Kriszt B."/>
            <person name="Maroti G."/>
            <person name="Horvath B."/>
        </authorList>
    </citation>
    <scope>NUCLEOTIDE SEQUENCE [LARGE SCALE GENOMIC DNA]</scope>
    <source>
        <strain evidence="1 2">Buc</strain>
    </source>
</reference>
<protein>
    <submittedName>
        <fullName evidence="1">Peptidylprolyl isomerase</fullName>
    </submittedName>
</protein>
<dbReference type="EMBL" id="SDKK01000014">
    <property type="protein sequence ID" value="TYC55067.1"/>
    <property type="molecule type" value="Genomic_DNA"/>
</dbReference>
<dbReference type="AlphaFoldDB" id="A0A6C2CLJ5"/>
<proteinExistence type="predicted"/>
<dbReference type="InterPro" id="IPR010706">
    <property type="entry name" value="Fatty_acid_cis-trans_isomerase"/>
</dbReference>
<keyword evidence="2" id="KW-1185">Reference proteome</keyword>
<sequence length="780" mass="88862">MRALHYLIFLLVLGGCSTLIATHQLDERLGPPDPARYDKASPPVAPAPDYWTQVRPILDRRCVSCHACYDAPCQLKLTRYDGITRGANPEQIYVATRLMAANLTRLGFDAHSNLEWRDKGFHPVLNERSATPQANRDASVLYRILALKRQNPGPTEGALPKQKFDFSLDRTQSCTKVEGMDDFTAEHPEWGMPYGLPALSENDHDLLARWIEAGAPYTPRPAPPATVQARVVEWERLLNGNTFKDQLAARYIFEHWYIGHLYFDEQPDYRFELVRSRTAPGQPIDVIATRRPYDDPGVARVYYRLRPTEETAVAKTYMPLALDPARLARLRQWFFDAPIVVTALPGYDPKTATNPFRAFRELPVDARYRFMLDDAQFTLMGFMKGPVCRGQVALNVITDHFWVLFYAPESEVQNSTQGLLDATQPNLRMPAEDDSSTGIFAWRKYARAEKQYLQSKADYMARVGKIQPRVTDLWDGDGRNPTAGLTVFRHFDSASVIRGLAGERPQTVLLMGYPLFERMHYLLVGGFDVYGNGGHQLATRLYMDFLRMEGEENFLTMLPLKDRQKVLDFWYRGRPDRIREFADAATYYPGETGVRYRSTDTLGELYKAIAQRLRPVRERRLDLAVNGFNAEQMAQLRKLGTLTGKPASLMPEQSLLALKNGNGDIHVVSVLRNSAHSNVAELFREETRRLPAEDNLIALDGIVGAYPNTIFQLDADELPRFVRAVQTLASDDDVQRLTQRFAIRRTDARFWAVSDAIHAHWRQVAPREAAILDYSRLENR</sequence>
<dbReference type="PROSITE" id="PS51257">
    <property type="entry name" value="PROKAR_LIPOPROTEIN"/>
    <property type="match status" value="1"/>
</dbReference>
<dbReference type="Pfam" id="PF06934">
    <property type="entry name" value="CTI"/>
    <property type="match status" value="1"/>
</dbReference>
<accession>A0A6C2CLJ5</accession>
<organism evidence="1 2">
    <name type="scientific">Zoogloea oleivorans</name>
    <dbReference type="NCBI Taxonomy" id="1552750"/>
    <lineage>
        <taxon>Bacteria</taxon>
        <taxon>Pseudomonadati</taxon>
        <taxon>Pseudomonadota</taxon>
        <taxon>Betaproteobacteria</taxon>
        <taxon>Rhodocyclales</taxon>
        <taxon>Zoogloeaceae</taxon>
        <taxon>Zoogloea</taxon>
    </lineage>
</organism>
<comment type="caution">
    <text evidence="1">The sequence shown here is derived from an EMBL/GenBank/DDBJ whole genome shotgun (WGS) entry which is preliminary data.</text>
</comment>
<name>A0A6C2CLJ5_9RHOO</name>
<evidence type="ECO:0000313" key="2">
    <source>
        <dbReference type="Proteomes" id="UP000389128"/>
    </source>
</evidence>
<evidence type="ECO:0000313" key="1">
    <source>
        <dbReference type="EMBL" id="TYC55067.1"/>
    </source>
</evidence>
<dbReference type="OrthoDB" id="9809746at2"/>
<dbReference type="Proteomes" id="UP000389128">
    <property type="component" value="Unassembled WGS sequence"/>
</dbReference>